<evidence type="ECO:0000259" key="3">
    <source>
        <dbReference type="Pfam" id="PF13243"/>
    </source>
</evidence>
<dbReference type="AlphaFoldDB" id="A0A1U7CWY8"/>
<keyword evidence="5" id="KW-1185">Reference proteome</keyword>
<dbReference type="RefSeq" id="WP_076349791.1">
    <property type="nucleotide sequence ID" value="NZ_CP019082.1"/>
</dbReference>
<dbReference type="SUPFAM" id="SSF48239">
    <property type="entry name" value="Terpenoid cyclases/Protein prenyltransferases"/>
    <property type="match status" value="1"/>
</dbReference>
<sequence length="528" mass="57766">MTLRNVLVKALERIGRTPLPFVGRDVHVDTLRSVPSWGLSVLLHALALLLLAILIRSSGGLTADRSFVGEFAMPEIADLTSLVEADRAGDPFTNADSSDPPSLGLQPADPLMQLSAQPRITNLVDFAPDLAGPEPMKNLGLSLRGTEALPGLGEHITAPFSGRQGLDRAKLVRREGGTVHSEKCVEDGLAWIVRHQKSDGSWVLNVNEVCQSCPAQFGIESQTGATGLALLPLLGAGYIHTVKSRHQEAIRRGLEWLCEHQQENGDLHVGGTGISYLYSHAIASMALCEAYGLSRDPKLAEPARRAIAFIVASQDPQTGGWRYVPGQAGDTSVFGWHIFALRSGHMAGLTIPRSTLRGCNDYLNLAAADGKKTIYAYLVGRPASPIMTAEALVGRQLLGWPRDHPSLLKGVGRVSADLEKSSERNIYYWYYATQLLHNMKDKDWDRWNPRVREELVKSQVVNESCTGGSWDPAQPVPDRWGMTAGRLFQTSLSVLTLEVYYRYLPLYRTADSDPLPDAPKVGDPQKKK</sequence>
<keyword evidence="2" id="KW-1133">Transmembrane helix</keyword>
<protein>
    <recommendedName>
        <fullName evidence="3">Squalene cyclase C-terminal domain-containing protein</fullName>
    </recommendedName>
</protein>
<evidence type="ECO:0000313" key="4">
    <source>
        <dbReference type="EMBL" id="APW63454.1"/>
    </source>
</evidence>
<accession>A0A1U7CWY8</accession>
<feature type="region of interest" description="Disordered" evidence="1">
    <location>
        <begin position="88"/>
        <end position="107"/>
    </location>
</feature>
<proteinExistence type="predicted"/>
<evidence type="ECO:0000256" key="2">
    <source>
        <dbReference type="SAM" id="Phobius"/>
    </source>
</evidence>
<feature type="domain" description="Squalene cyclase C-terminal" evidence="3">
    <location>
        <begin position="179"/>
        <end position="266"/>
    </location>
</feature>
<evidence type="ECO:0000313" key="5">
    <source>
        <dbReference type="Proteomes" id="UP000186309"/>
    </source>
</evidence>
<organism evidence="4 5">
    <name type="scientific">Paludisphaera borealis</name>
    <dbReference type="NCBI Taxonomy" id="1387353"/>
    <lineage>
        <taxon>Bacteria</taxon>
        <taxon>Pseudomonadati</taxon>
        <taxon>Planctomycetota</taxon>
        <taxon>Planctomycetia</taxon>
        <taxon>Isosphaerales</taxon>
        <taxon>Isosphaeraceae</taxon>
        <taxon>Paludisphaera</taxon>
    </lineage>
</organism>
<keyword evidence="2" id="KW-0812">Transmembrane</keyword>
<dbReference type="InterPro" id="IPR032696">
    <property type="entry name" value="SQ_cyclase_C"/>
</dbReference>
<dbReference type="InterPro" id="IPR008930">
    <property type="entry name" value="Terpenoid_cyclase/PrenylTrfase"/>
</dbReference>
<name>A0A1U7CWY8_9BACT</name>
<evidence type="ECO:0000256" key="1">
    <source>
        <dbReference type="SAM" id="MobiDB-lite"/>
    </source>
</evidence>
<dbReference type="Pfam" id="PF13243">
    <property type="entry name" value="SQHop_cyclase_C"/>
    <property type="match status" value="1"/>
</dbReference>
<dbReference type="Gene3D" id="1.50.10.20">
    <property type="match status" value="2"/>
</dbReference>
<keyword evidence="2" id="KW-0472">Membrane</keyword>
<gene>
    <name evidence="4" type="ORF">BSF38_05021</name>
</gene>
<dbReference type="OrthoDB" id="238862at2"/>
<dbReference type="KEGG" id="pbor:BSF38_05021"/>
<reference evidence="5" key="1">
    <citation type="submission" date="2016-12" db="EMBL/GenBank/DDBJ databases">
        <title>Comparative genomics of four Isosphaeraceae planctomycetes: a common pool of plasmids and glycoside hydrolase genes.</title>
        <authorList>
            <person name="Ivanova A."/>
        </authorList>
    </citation>
    <scope>NUCLEOTIDE SEQUENCE [LARGE SCALE GENOMIC DNA]</scope>
    <source>
        <strain evidence="5">PX4</strain>
    </source>
</reference>
<feature type="transmembrane region" description="Helical" evidence="2">
    <location>
        <begin position="37"/>
        <end position="55"/>
    </location>
</feature>
<dbReference type="EMBL" id="CP019082">
    <property type="protein sequence ID" value="APW63454.1"/>
    <property type="molecule type" value="Genomic_DNA"/>
</dbReference>
<dbReference type="Proteomes" id="UP000186309">
    <property type="component" value="Chromosome"/>
</dbReference>